<dbReference type="SUPFAM" id="SSF48317">
    <property type="entry name" value="Acid phosphatase/Vanadium-dependent haloperoxidase"/>
    <property type="match status" value="1"/>
</dbReference>
<dbReference type="Proteomes" id="UP001202867">
    <property type="component" value="Unassembled WGS sequence"/>
</dbReference>
<keyword evidence="1" id="KW-1133">Transmembrane helix</keyword>
<feature type="transmembrane region" description="Helical" evidence="1">
    <location>
        <begin position="210"/>
        <end position="228"/>
    </location>
</feature>
<feature type="domain" description="Phosphatidic acid phosphatase type 2/haloperoxidase" evidence="2">
    <location>
        <begin position="109"/>
        <end position="229"/>
    </location>
</feature>
<keyword evidence="1" id="KW-0812">Transmembrane</keyword>
<evidence type="ECO:0000313" key="3">
    <source>
        <dbReference type="EMBL" id="MCK0208140.1"/>
    </source>
</evidence>
<reference evidence="4" key="2">
    <citation type="submission" date="2023-07" db="EMBL/GenBank/DDBJ databases">
        <title>Ancylobacter moscoviensis sp. nov., facultatively methylotrophic bacteria from activated sludge and the reclassification of Starkeya novella (Starkey 1934) Kelly et al. 2000 as Ancylobacter novellus comb. nov., Starkeya koreensis Im et al. 2006 as Ancylobacter koreensis comb.nov., Angulomicrobium tetraedrale Vasil'eva et al. 1986 as Ancylobacter tetraedralis comb. nov., Angulomicrobium amanitiforme Fritz et al. 2004 as Ancylobacter amanitiformis comb. nov. and Methylorhabdus multivorans Doronina et al. 1996 as Ancylobacter multivorans comb. nov. and emended description of the genus Ancylobacter.</title>
        <authorList>
            <person name="Doronina N."/>
            <person name="Chemodurova A."/>
            <person name="Grouzdev D."/>
            <person name="Koziaeva V."/>
            <person name="Shi W."/>
            <person name="Wu L."/>
            <person name="Kaparullina E."/>
        </authorList>
    </citation>
    <scope>NUCLEOTIDE SEQUENCE [LARGE SCALE GENOMIC DNA]</scope>
    <source>
        <strain evidence="4">Jip08</strain>
    </source>
</reference>
<dbReference type="Gene3D" id="1.20.144.10">
    <property type="entry name" value="Phosphatidic acid phosphatase type 2/haloperoxidase"/>
    <property type="match status" value="1"/>
</dbReference>
<dbReference type="EMBL" id="JALKCG010000002">
    <property type="protein sequence ID" value="MCK0208140.1"/>
    <property type="molecule type" value="Genomic_DNA"/>
</dbReference>
<name>A0ABT0DLH0_9HYPH</name>
<gene>
    <name evidence="3" type="ORF">MWN33_08870</name>
</gene>
<feature type="transmembrane region" description="Helical" evidence="1">
    <location>
        <begin position="20"/>
        <end position="37"/>
    </location>
</feature>
<evidence type="ECO:0000259" key="2">
    <source>
        <dbReference type="Pfam" id="PF01569"/>
    </source>
</evidence>
<keyword evidence="1" id="KW-0472">Membrane</keyword>
<protein>
    <submittedName>
        <fullName evidence="3">Phosphatase PAP2 family protein</fullName>
    </submittedName>
</protein>
<dbReference type="RefSeq" id="WP_247200122.1">
    <property type="nucleotide sequence ID" value="NZ_JALKCG010000002.1"/>
</dbReference>
<accession>A0ABT0DLH0</accession>
<dbReference type="InterPro" id="IPR036938">
    <property type="entry name" value="PAP2/HPO_sf"/>
</dbReference>
<evidence type="ECO:0000256" key="1">
    <source>
        <dbReference type="SAM" id="Phobius"/>
    </source>
</evidence>
<dbReference type="Pfam" id="PF01569">
    <property type="entry name" value="PAP2"/>
    <property type="match status" value="1"/>
</dbReference>
<feature type="transmembrane region" description="Helical" evidence="1">
    <location>
        <begin position="184"/>
        <end position="204"/>
    </location>
</feature>
<proteinExistence type="predicted"/>
<reference evidence="3 4" key="1">
    <citation type="submission" date="2022-04" db="EMBL/GenBank/DDBJ databases">
        <authorList>
            <person name="Grouzdev D.S."/>
            <person name="Pantiukh K.S."/>
            <person name="Krutkina M.S."/>
        </authorList>
    </citation>
    <scope>NUCLEOTIDE SEQUENCE [LARGE SCALE GENOMIC DNA]</scope>
    <source>
        <strain evidence="3 4">Jip08</strain>
    </source>
</reference>
<dbReference type="InterPro" id="IPR000326">
    <property type="entry name" value="PAP2/HPO"/>
</dbReference>
<keyword evidence="4" id="KW-1185">Reference proteome</keyword>
<evidence type="ECO:0000313" key="4">
    <source>
        <dbReference type="Proteomes" id="UP001202867"/>
    </source>
</evidence>
<feature type="transmembrane region" description="Helical" evidence="1">
    <location>
        <begin position="69"/>
        <end position="91"/>
    </location>
</feature>
<feature type="transmembrane region" description="Helical" evidence="1">
    <location>
        <begin position="103"/>
        <end position="122"/>
    </location>
</feature>
<comment type="caution">
    <text evidence="3">The sequence shown here is derived from an EMBL/GenBank/DDBJ whole genome shotgun (WGS) entry which is preliminary data.</text>
</comment>
<organism evidence="3 4">
    <name type="scientific">Ancylobacter koreensis</name>
    <dbReference type="NCBI Taxonomy" id="266121"/>
    <lineage>
        <taxon>Bacteria</taxon>
        <taxon>Pseudomonadati</taxon>
        <taxon>Pseudomonadota</taxon>
        <taxon>Alphaproteobacteria</taxon>
        <taxon>Hyphomicrobiales</taxon>
        <taxon>Xanthobacteraceae</taxon>
        <taxon>Ancylobacter</taxon>
    </lineage>
</organism>
<sequence length="272" mass="29889">MIDFGAFREHVCDDFKRRPVTYTIALAVFVSAFFYLFSGIDRAVAGLFYVEGEGFPASRIAKLQDFRDLASQVTLTFPVLLLLTLVLKVAFPAKPPLVSPRLSLYFVTLFLLGPGLLVNGMLKVLWGRPRPINIEAFGGAWPFQEAWVIGSQWSNRSFTSGEAATVACLLPLVVFTPREWRGPVGVLIGLFVAAVSLNRMAFGAHFLSDVTISIVLVLVLAALLYRLMFVTRTDLFSDAALDYRLTRLGDTLAGIGPALRRRLAGRSSTPAN</sequence>